<organism evidence="2">
    <name type="scientific">Caenorhabditis remanei</name>
    <name type="common">Caenorhabditis vulgaris</name>
    <dbReference type="NCBI Taxonomy" id="31234"/>
    <lineage>
        <taxon>Eukaryota</taxon>
        <taxon>Metazoa</taxon>
        <taxon>Ecdysozoa</taxon>
        <taxon>Nematoda</taxon>
        <taxon>Chromadorea</taxon>
        <taxon>Rhabditida</taxon>
        <taxon>Rhabditina</taxon>
        <taxon>Rhabditomorpha</taxon>
        <taxon>Rhabditoidea</taxon>
        <taxon>Rhabditidae</taxon>
        <taxon>Peloderinae</taxon>
        <taxon>Caenorhabditis</taxon>
    </lineage>
</organism>
<proteinExistence type="predicted"/>
<protein>
    <submittedName>
        <fullName evidence="1">Uncharacterized protein</fullName>
    </submittedName>
</protein>
<sequence length="69" mass="7895">MEWEKSVLQKTIGKLTSELEEQTGKRKHLLEGIQGEEDMIKTLKIVINETETRTAIDVAQLLKTANEKK</sequence>
<dbReference type="InParanoid" id="E3NKU8"/>
<dbReference type="AlphaFoldDB" id="E3NKU8"/>
<dbReference type="HOGENOM" id="CLU_2778299_0_0_1"/>
<evidence type="ECO:0000313" key="2">
    <source>
        <dbReference type="Proteomes" id="UP000008281"/>
    </source>
</evidence>
<keyword evidence="2" id="KW-1185">Reference proteome</keyword>
<dbReference type="EMBL" id="DS268835">
    <property type="protein sequence ID" value="EFP03529.1"/>
    <property type="molecule type" value="Genomic_DNA"/>
</dbReference>
<accession>E3NKU8</accession>
<gene>
    <name evidence="1" type="ORF">CRE_20603</name>
</gene>
<evidence type="ECO:0000313" key="1">
    <source>
        <dbReference type="EMBL" id="EFP03529.1"/>
    </source>
</evidence>
<dbReference type="Proteomes" id="UP000008281">
    <property type="component" value="Unassembled WGS sequence"/>
</dbReference>
<name>E3NKU8_CAERE</name>
<reference evidence="1" key="1">
    <citation type="submission" date="2007-07" db="EMBL/GenBank/DDBJ databases">
        <title>PCAP assembly of the Caenorhabditis remanei genome.</title>
        <authorList>
            <consortium name="The Caenorhabditis remanei Sequencing Consortium"/>
            <person name="Wilson R.K."/>
        </authorList>
    </citation>
    <scope>NUCLEOTIDE SEQUENCE [LARGE SCALE GENOMIC DNA]</scope>
    <source>
        <strain evidence="1">PB4641</strain>
    </source>
</reference>